<dbReference type="OrthoDB" id="1927154at2759"/>
<dbReference type="Proteomes" id="UP000653305">
    <property type="component" value="Unassembled WGS sequence"/>
</dbReference>
<gene>
    <name evidence="2" type="ORF">PHJA_000187800</name>
</gene>
<feature type="signal peptide" evidence="1">
    <location>
        <begin position="1"/>
        <end position="16"/>
    </location>
</feature>
<evidence type="ECO:0000256" key="1">
    <source>
        <dbReference type="SAM" id="SignalP"/>
    </source>
</evidence>
<dbReference type="AlphaFoldDB" id="A0A830B713"/>
<feature type="non-terminal residue" evidence="2">
    <location>
        <position position="1"/>
    </location>
</feature>
<sequence>PVTALLLFTGVNSVLVSTPVYDFVCLLPYWERRVVVWLVRLFESILFFPRQKLLSAVLVPCQTFIESTV</sequence>
<evidence type="ECO:0000313" key="2">
    <source>
        <dbReference type="EMBL" id="GFP80444.1"/>
    </source>
</evidence>
<organism evidence="2 3">
    <name type="scientific">Phtheirospermum japonicum</name>
    <dbReference type="NCBI Taxonomy" id="374723"/>
    <lineage>
        <taxon>Eukaryota</taxon>
        <taxon>Viridiplantae</taxon>
        <taxon>Streptophyta</taxon>
        <taxon>Embryophyta</taxon>
        <taxon>Tracheophyta</taxon>
        <taxon>Spermatophyta</taxon>
        <taxon>Magnoliopsida</taxon>
        <taxon>eudicotyledons</taxon>
        <taxon>Gunneridae</taxon>
        <taxon>Pentapetalae</taxon>
        <taxon>asterids</taxon>
        <taxon>lamiids</taxon>
        <taxon>Lamiales</taxon>
        <taxon>Orobanchaceae</taxon>
        <taxon>Orobanchaceae incertae sedis</taxon>
        <taxon>Phtheirospermum</taxon>
    </lineage>
</organism>
<dbReference type="PANTHER" id="PTHR36392:SF1">
    <property type="entry name" value="TRANSMEMBRANE PROTEIN"/>
    <property type="match status" value="1"/>
</dbReference>
<proteinExistence type="predicted"/>
<keyword evidence="3" id="KW-1185">Reference proteome</keyword>
<dbReference type="EMBL" id="BMAC01000018">
    <property type="protein sequence ID" value="GFP80444.1"/>
    <property type="molecule type" value="Genomic_DNA"/>
</dbReference>
<protein>
    <submittedName>
        <fullName evidence="2">Uncharacterized protein</fullName>
    </submittedName>
</protein>
<name>A0A830B713_9LAMI</name>
<evidence type="ECO:0000313" key="3">
    <source>
        <dbReference type="Proteomes" id="UP000653305"/>
    </source>
</evidence>
<keyword evidence="1" id="KW-0732">Signal</keyword>
<dbReference type="PANTHER" id="PTHR36392">
    <property type="entry name" value="TRANSMEMBRANE PROTEIN"/>
    <property type="match status" value="1"/>
</dbReference>
<reference evidence="2" key="1">
    <citation type="submission" date="2020-07" db="EMBL/GenBank/DDBJ databases">
        <title>Ethylene signaling mediates host invasion by parasitic plants.</title>
        <authorList>
            <person name="Yoshida S."/>
        </authorList>
    </citation>
    <scope>NUCLEOTIDE SEQUENCE</scope>
    <source>
        <strain evidence="2">Okayama</strain>
    </source>
</reference>
<feature type="chain" id="PRO_5032879066" evidence="1">
    <location>
        <begin position="17"/>
        <end position="69"/>
    </location>
</feature>
<accession>A0A830B713</accession>
<comment type="caution">
    <text evidence="2">The sequence shown here is derived from an EMBL/GenBank/DDBJ whole genome shotgun (WGS) entry which is preliminary data.</text>
</comment>